<evidence type="ECO:0000256" key="1">
    <source>
        <dbReference type="ARBA" id="ARBA00022801"/>
    </source>
</evidence>
<dbReference type="Pfam" id="PF13185">
    <property type="entry name" value="GAF_2"/>
    <property type="match status" value="1"/>
</dbReference>
<dbReference type="AlphaFoldDB" id="A0A3A9ZR76"/>
<keyword evidence="6" id="KW-1185">Reference proteome</keyword>
<dbReference type="Gene3D" id="3.30.450.40">
    <property type="match status" value="2"/>
</dbReference>
<dbReference type="SUPFAM" id="SSF55785">
    <property type="entry name" value="PYP-like sensor domain (PAS domain)"/>
    <property type="match status" value="1"/>
</dbReference>
<proteinExistence type="predicted"/>
<dbReference type="InterPro" id="IPR036457">
    <property type="entry name" value="PPM-type-like_dom_sf"/>
</dbReference>
<dbReference type="InterPro" id="IPR003018">
    <property type="entry name" value="GAF"/>
</dbReference>
<dbReference type="SMART" id="SM00065">
    <property type="entry name" value="GAF"/>
    <property type="match status" value="2"/>
</dbReference>
<dbReference type="CDD" id="cd00130">
    <property type="entry name" value="PAS"/>
    <property type="match status" value="1"/>
</dbReference>
<evidence type="ECO:0000256" key="2">
    <source>
        <dbReference type="SAM" id="MobiDB-lite"/>
    </source>
</evidence>
<comment type="caution">
    <text evidence="5">The sequence shown here is derived from an EMBL/GenBank/DDBJ whole genome shotgun (WGS) entry which is preliminary data.</text>
</comment>
<sequence length="943" mass="99553">MHSYVSSAKSTCGSPDMDAPSRRFASPGVRPSGGRRPGRVLAGGERHGHSVARPGTPARPLRPSPPGRARWDRPPGTGRERGRSREVRAGTFPSDGNRAVPSGGPEVTDSPSPATPADDVWPGLLAAGGETGARIAARDWSGTPLGPLSRWPQSLRTAVTLCLHSPAPMLLWWGAQRVVLHNDAYRPLLDGADVLGRPGAQAWPQRWDVLGPLLDGVLAGRPATWTPEQPAGPGAPVTLAYGPVVDESGRPGGVLTTVVPGDRTDRTGGSRVVAPGERAVGRAAQAELRLFQALVERSGDFIAVATPDGRAVYLNPAGRELIGLADGASVADLRLVDGDSPRVRDVWRQELIPAALRDGQHRAESRLVRLDTGARFDVDHQTFTVSTGDGPDSTAFVATVARDVSDRKRALRQAEALSRLAGGLSTARDRTAIVAAVLRTVPAVFDGATVRMATAAPGGPALRVCAGTDTTDLDLAADLPLARAVRENRVVRDGTAVCVPLRYGDGAAFGALEVRRTEPVADSDHPQSLLDAVAGLCGQALQRAELVDSTQAMADFAARLSVTRSTAEAIEVILTAAPIAVGAVLPGLAMREEGRRVRLWYAGVPSSLSATFRDLTIDDPRPIATALRTGERIVLTDRAEFARRFPGLPDPVGAHGLVTTVALPLLDARRRPIAALGFGWRRERPLRAGDLALLDTVADLCEQTLERVRLAAAEHNLVTRLAGRLRTSNRTTPAGLRVATRYTPAMSGLHLGGDWHDLVDLDGDGLAVVVGDVVGHRVEAAADMAQLRTMINTLIRLGVPLGEVFPRLTDLLGVGFLGTCLAMTVDPVAGRVRVARVGHPHPVLVRPGQPPRRVDTASALPLGLVREAVPVTTLPFGPGDLLVAYTDGLVERRNRAYDEGVAALHAVVDAYRDAPVEAIADAVMAELAGSEDDQALVVIRHVG</sequence>
<feature type="compositionally biased region" description="Basic and acidic residues" evidence="2">
    <location>
        <begin position="69"/>
        <end position="88"/>
    </location>
</feature>
<name>A0A3A9ZR76_9ACTN</name>
<dbReference type="PANTHER" id="PTHR43156:SF2">
    <property type="entry name" value="STAGE II SPORULATION PROTEIN E"/>
    <property type="match status" value="1"/>
</dbReference>
<dbReference type="GO" id="GO:0016791">
    <property type="term" value="F:phosphatase activity"/>
    <property type="evidence" value="ECO:0007669"/>
    <property type="project" value="TreeGrafter"/>
</dbReference>
<dbReference type="EMBL" id="RBAK01000001">
    <property type="protein sequence ID" value="RKN50719.1"/>
    <property type="molecule type" value="Genomic_DNA"/>
</dbReference>
<reference evidence="5 6" key="1">
    <citation type="journal article" date="2004" name="Syst. Appl. Microbiol.">
        <title>Cryptoendolithic actinomycetes from antarctic sandstone rock samples: Micromonospora endolithica sp. nov. and two isolates related to Micromonospora coerulea Jensen 1932.</title>
        <authorList>
            <person name="Hirsch P."/>
            <person name="Mevs U."/>
            <person name="Kroppenstedt R.M."/>
            <person name="Schumann P."/>
            <person name="Stackebrandt E."/>
        </authorList>
    </citation>
    <scope>NUCLEOTIDE SEQUENCE [LARGE SCALE GENOMIC DNA]</scope>
    <source>
        <strain evidence="5 6">JCM 12677</strain>
    </source>
</reference>
<dbReference type="InterPro" id="IPR035965">
    <property type="entry name" value="PAS-like_dom_sf"/>
</dbReference>
<accession>A0A3A9ZR76</accession>
<dbReference type="InterPro" id="IPR001932">
    <property type="entry name" value="PPM-type_phosphatase-like_dom"/>
</dbReference>
<organism evidence="5 6">
    <name type="scientific">Micromonospora endolithica</name>
    <dbReference type="NCBI Taxonomy" id="230091"/>
    <lineage>
        <taxon>Bacteria</taxon>
        <taxon>Bacillati</taxon>
        <taxon>Actinomycetota</taxon>
        <taxon>Actinomycetes</taxon>
        <taxon>Micromonosporales</taxon>
        <taxon>Micromonosporaceae</taxon>
        <taxon>Micromonospora</taxon>
    </lineage>
</organism>
<evidence type="ECO:0000259" key="3">
    <source>
        <dbReference type="SMART" id="SM00065"/>
    </source>
</evidence>
<evidence type="ECO:0000313" key="6">
    <source>
        <dbReference type="Proteomes" id="UP000281726"/>
    </source>
</evidence>
<dbReference type="Pfam" id="PF07228">
    <property type="entry name" value="SpoIIE"/>
    <property type="match status" value="1"/>
</dbReference>
<protein>
    <submittedName>
        <fullName evidence="5">GAF domain-containing protein</fullName>
    </submittedName>
</protein>
<dbReference type="SMART" id="SM00331">
    <property type="entry name" value="PP2C_SIG"/>
    <property type="match status" value="1"/>
</dbReference>
<dbReference type="InterPro" id="IPR052016">
    <property type="entry name" value="Bact_Sigma-Reg"/>
</dbReference>
<dbReference type="InterPro" id="IPR000014">
    <property type="entry name" value="PAS"/>
</dbReference>
<dbReference type="Gene3D" id="3.60.40.10">
    <property type="entry name" value="PPM-type phosphatase domain"/>
    <property type="match status" value="1"/>
</dbReference>
<feature type="domain" description="PPM-type phosphatase" evidence="4">
    <location>
        <begin position="736"/>
        <end position="941"/>
    </location>
</feature>
<evidence type="ECO:0000259" key="4">
    <source>
        <dbReference type="SMART" id="SM00331"/>
    </source>
</evidence>
<dbReference type="OrthoDB" id="3372481at2"/>
<dbReference type="PANTHER" id="PTHR43156">
    <property type="entry name" value="STAGE II SPORULATION PROTEIN E-RELATED"/>
    <property type="match status" value="1"/>
</dbReference>
<dbReference type="SUPFAM" id="SSF55781">
    <property type="entry name" value="GAF domain-like"/>
    <property type="match status" value="2"/>
</dbReference>
<feature type="domain" description="GAF" evidence="3">
    <location>
        <begin position="392"/>
        <end position="551"/>
    </location>
</feature>
<feature type="region of interest" description="Disordered" evidence="2">
    <location>
        <begin position="1"/>
        <end position="118"/>
    </location>
</feature>
<feature type="domain" description="GAF" evidence="3">
    <location>
        <begin position="565"/>
        <end position="715"/>
    </location>
</feature>
<evidence type="ECO:0000313" key="5">
    <source>
        <dbReference type="EMBL" id="RKN50719.1"/>
    </source>
</evidence>
<keyword evidence="1" id="KW-0378">Hydrolase</keyword>
<feature type="compositionally biased region" description="Polar residues" evidence="2">
    <location>
        <begin position="1"/>
        <end position="13"/>
    </location>
</feature>
<gene>
    <name evidence="5" type="ORF">D7223_02855</name>
</gene>
<dbReference type="Proteomes" id="UP000281726">
    <property type="component" value="Unassembled WGS sequence"/>
</dbReference>
<dbReference type="Gene3D" id="3.30.450.20">
    <property type="entry name" value="PAS domain"/>
    <property type="match status" value="2"/>
</dbReference>
<dbReference type="NCBIfam" id="TIGR00229">
    <property type="entry name" value="sensory_box"/>
    <property type="match status" value="1"/>
</dbReference>
<dbReference type="InterPro" id="IPR029016">
    <property type="entry name" value="GAF-like_dom_sf"/>
</dbReference>
<dbReference type="SUPFAM" id="SSF81606">
    <property type="entry name" value="PP2C-like"/>
    <property type="match status" value="1"/>
</dbReference>